<dbReference type="InterPro" id="IPR050553">
    <property type="entry name" value="Thioredoxin_ResA/DsbE_sf"/>
</dbReference>
<dbReference type="InterPro" id="IPR013766">
    <property type="entry name" value="Thioredoxin_domain"/>
</dbReference>
<dbReference type="AlphaFoldDB" id="A0A3B0XXX2"/>
<dbReference type="CDD" id="cd02970">
    <property type="entry name" value="PRX_like2"/>
    <property type="match status" value="1"/>
</dbReference>
<dbReference type="GO" id="GO:0016491">
    <property type="term" value="F:oxidoreductase activity"/>
    <property type="evidence" value="ECO:0007669"/>
    <property type="project" value="InterPro"/>
</dbReference>
<accession>A0A3B0XXX2</accession>
<proteinExistence type="predicted"/>
<dbReference type="EMBL" id="UOFI01000168">
    <property type="protein sequence ID" value="VAW69550.1"/>
    <property type="molecule type" value="Genomic_DNA"/>
</dbReference>
<sequence length="188" mass="21759">MRLQSGQPAPEFKLFNINGEEFNTQDLKGKRYLLTFYRFASCPFCNLRVHQLTKQYAEYNDTFEVIAVFDSTLENLQKYAIRHQPPFPVLADKDNNIHRLYHIEHSISGVVKGIILRFPALILSIFKGYIPWRIKGDITGMPADFLVDENGIINSAYYGNDEGDHIPLHRVKQYANRLNEIAVNLQEI</sequence>
<dbReference type="PROSITE" id="PS51352">
    <property type="entry name" value="THIOREDOXIN_2"/>
    <property type="match status" value="1"/>
</dbReference>
<dbReference type="Pfam" id="PF00578">
    <property type="entry name" value="AhpC-TSA"/>
    <property type="match status" value="1"/>
</dbReference>
<dbReference type="InterPro" id="IPR000866">
    <property type="entry name" value="AhpC/TSA"/>
</dbReference>
<feature type="domain" description="Thioredoxin" evidence="1">
    <location>
        <begin position="3"/>
        <end position="176"/>
    </location>
</feature>
<organism evidence="2">
    <name type="scientific">hydrothermal vent metagenome</name>
    <dbReference type="NCBI Taxonomy" id="652676"/>
    <lineage>
        <taxon>unclassified sequences</taxon>
        <taxon>metagenomes</taxon>
        <taxon>ecological metagenomes</taxon>
    </lineage>
</organism>
<gene>
    <name evidence="2" type="ORF">MNBD_GAMMA09-2512</name>
</gene>
<dbReference type="SUPFAM" id="SSF52833">
    <property type="entry name" value="Thioredoxin-like"/>
    <property type="match status" value="1"/>
</dbReference>
<dbReference type="Gene3D" id="3.40.30.10">
    <property type="entry name" value="Glutaredoxin"/>
    <property type="match status" value="1"/>
</dbReference>
<dbReference type="PANTHER" id="PTHR42852">
    <property type="entry name" value="THIOL:DISULFIDE INTERCHANGE PROTEIN DSBE"/>
    <property type="match status" value="1"/>
</dbReference>
<dbReference type="PANTHER" id="PTHR42852:SF17">
    <property type="entry name" value="THIOREDOXIN-LIKE PROTEIN HI_1115"/>
    <property type="match status" value="1"/>
</dbReference>
<protein>
    <submittedName>
        <fullName evidence="2">Peroxiredoxin</fullName>
    </submittedName>
</protein>
<dbReference type="GO" id="GO:0016209">
    <property type="term" value="F:antioxidant activity"/>
    <property type="evidence" value="ECO:0007669"/>
    <property type="project" value="InterPro"/>
</dbReference>
<evidence type="ECO:0000313" key="2">
    <source>
        <dbReference type="EMBL" id="VAW69550.1"/>
    </source>
</evidence>
<evidence type="ECO:0000259" key="1">
    <source>
        <dbReference type="PROSITE" id="PS51352"/>
    </source>
</evidence>
<name>A0A3B0XXX2_9ZZZZ</name>
<dbReference type="InterPro" id="IPR036249">
    <property type="entry name" value="Thioredoxin-like_sf"/>
</dbReference>
<reference evidence="2" key="1">
    <citation type="submission" date="2018-06" db="EMBL/GenBank/DDBJ databases">
        <authorList>
            <person name="Zhirakovskaya E."/>
        </authorList>
    </citation>
    <scope>NUCLEOTIDE SEQUENCE</scope>
</reference>